<reference evidence="1" key="1">
    <citation type="submission" date="2019-08" db="EMBL/GenBank/DDBJ databases">
        <authorList>
            <person name="Kucharzyk K."/>
            <person name="Murdoch R.W."/>
            <person name="Higgins S."/>
            <person name="Loffler F."/>
        </authorList>
    </citation>
    <scope>NUCLEOTIDE SEQUENCE</scope>
</reference>
<sequence>MVKLLSVMTVFLFLGGLWYCGAASAAGFEEDVFRTSAGEVTITFLGHGTLMFSFGGRVIHVDPYSKVADYSALPKADAVLITHEHQDHLDTEALKHLVTDGTDIVLNRKSAAALGKGRIIGNGETKKVLGITVEAVPAYNIVHKRDNGQPFHPKGEHNGYVLTFGDTRIYVAGDTENIPEMKELKDISIAFLPMNLPYTMTPEMAADAALSFRPKILYPYHYGQTDPEKLVDLLKDSGIEVRVRKMS</sequence>
<dbReference type="SUPFAM" id="SSF56281">
    <property type="entry name" value="Metallo-hydrolase/oxidoreductase"/>
    <property type="match status" value="1"/>
</dbReference>
<dbReference type="InterPro" id="IPR050114">
    <property type="entry name" value="UPF0173_UPF0282_UlaG_hydrolase"/>
</dbReference>
<proteinExistence type="predicted"/>
<dbReference type="Gene3D" id="3.60.15.10">
    <property type="entry name" value="Ribonuclease Z/Hydroxyacylglutathione hydrolase-like"/>
    <property type="match status" value="1"/>
</dbReference>
<dbReference type="AlphaFoldDB" id="A0A644WRX2"/>
<comment type="caution">
    <text evidence="1">The sequence shown here is derived from an EMBL/GenBank/DDBJ whole genome shotgun (WGS) entry which is preliminary data.</text>
</comment>
<name>A0A644WRX2_9ZZZZ</name>
<dbReference type="Pfam" id="PF13483">
    <property type="entry name" value="Lactamase_B_3"/>
    <property type="match status" value="1"/>
</dbReference>
<dbReference type="EMBL" id="VSSQ01001226">
    <property type="protein sequence ID" value="MPM06417.1"/>
    <property type="molecule type" value="Genomic_DNA"/>
</dbReference>
<dbReference type="InterPro" id="IPR036866">
    <property type="entry name" value="RibonucZ/Hydroxyglut_hydro"/>
</dbReference>
<evidence type="ECO:0008006" key="2">
    <source>
        <dbReference type="Google" id="ProtNLM"/>
    </source>
</evidence>
<dbReference type="PANTHER" id="PTHR43546">
    <property type="entry name" value="UPF0173 METAL-DEPENDENT HYDROLASE MJ1163-RELATED"/>
    <property type="match status" value="1"/>
</dbReference>
<gene>
    <name evidence="1" type="ORF">SDC9_52716</name>
</gene>
<evidence type="ECO:0000313" key="1">
    <source>
        <dbReference type="EMBL" id="MPM06417.1"/>
    </source>
</evidence>
<organism evidence="1">
    <name type="scientific">bioreactor metagenome</name>
    <dbReference type="NCBI Taxonomy" id="1076179"/>
    <lineage>
        <taxon>unclassified sequences</taxon>
        <taxon>metagenomes</taxon>
        <taxon>ecological metagenomes</taxon>
    </lineage>
</organism>
<accession>A0A644WRX2</accession>
<protein>
    <recommendedName>
        <fullName evidence="2">Metallo-beta-lactamase domain-containing protein</fullName>
    </recommendedName>
</protein>
<dbReference type="PANTHER" id="PTHR43546:SF3">
    <property type="entry name" value="UPF0173 METAL-DEPENDENT HYDROLASE MJ1163"/>
    <property type="match status" value="1"/>
</dbReference>